<organism evidence="7 8">
    <name type="scientific">Raphidocelis subcapitata</name>
    <dbReference type="NCBI Taxonomy" id="307507"/>
    <lineage>
        <taxon>Eukaryota</taxon>
        <taxon>Viridiplantae</taxon>
        <taxon>Chlorophyta</taxon>
        <taxon>core chlorophytes</taxon>
        <taxon>Chlorophyceae</taxon>
        <taxon>CS clade</taxon>
        <taxon>Sphaeropleales</taxon>
        <taxon>Selenastraceae</taxon>
        <taxon>Raphidocelis</taxon>
    </lineage>
</organism>
<evidence type="ECO:0000256" key="3">
    <source>
        <dbReference type="ARBA" id="ARBA00022729"/>
    </source>
</evidence>
<dbReference type="Gene3D" id="3.40.50.1820">
    <property type="entry name" value="alpha/beta hydrolase"/>
    <property type="match status" value="2"/>
</dbReference>
<dbReference type="GO" id="GO:0070008">
    <property type="term" value="F:serine-type exopeptidase activity"/>
    <property type="evidence" value="ECO:0007669"/>
    <property type="project" value="InterPro"/>
</dbReference>
<dbReference type="Proteomes" id="UP000247498">
    <property type="component" value="Unassembled WGS sequence"/>
</dbReference>
<sequence length="562" mass="58967">MRGSRIWLVLLAGLLATAAKPAQAAAAPIDRCEERWFDQHLDHFRWWPAAGAGAGAQPPRTWRQRYFVCGRADWRGPGAPVFFYAGNEGPVEGYIASGGLMWENAPAFGALLVWAEHRYYGQSQPFGPDSWRVDPTFLTSRQAMSDYARLLTNLTAEWGAGESPIIAFGGSYGGMLAAWMRRHYPHIITGAVAASAPVAQFPGVPGFEPSRFWQVVTKSATPEAGAPADCADNVRAAFGRLLALGGGEEGRRRLGELFRLCEPLQGEGDAATLAYWVQGAFDAFGMGAYPFPSSYMGGTPEHPLPAWPMRAACAHLTRAPSAGAAAAGAVAGRPGGGLPAAPRRLRPGGGAGAAASVAAGGGRGGGGGGALGEDDDWLLSGLREAAAVLYNATQDKPCFDLALEGPAAGNAGPWDWQVCTEFLGQELPYFPATGGADMFWDQGPFDPAAISAHCREAWGVEPVLDDHVVADGGADYRGVTNIVFSNGLLDPWSAFGVLERPPGADDSVAVVIIPDGGHHVDLMFSHPEDSDSIRSARGEILDHVRRWVGGAAPSAPSAAAAV</sequence>
<dbReference type="FunCoup" id="A0A2V0PLF3">
    <property type="interactions" value="1734"/>
</dbReference>
<dbReference type="STRING" id="307507.A0A2V0PLF3"/>
<evidence type="ECO:0000256" key="5">
    <source>
        <dbReference type="ARBA" id="ARBA00023180"/>
    </source>
</evidence>
<keyword evidence="3 6" id="KW-0732">Signal</keyword>
<keyword evidence="7" id="KW-0121">Carboxypeptidase</keyword>
<evidence type="ECO:0000313" key="7">
    <source>
        <dbReference type="EMBL" id="GBG00380.1"/>
    </source>
</evidence>
<dbReference type="PANTHER" id="PTHR11010:SF38">
    <property type="entry name" value="LYSOSOMAL PRO-X CARBOXYPEPTIDASE"/>
    <property type="match status" value="1"/>
</dbReference>
<dbReference type="OrthoDB" id="2130629at2759"/>
<name>A0A2V0PLF3_9CHLO</name>
<proteinExistence type="inferred from homology"/>
<accession>A0A2V0PLF3</accession>
<gene>
    <name evidence="7" type="ORF">Rsub_13062</name>
</gene>
<dbReference type="SUPFAM" id="SSF53474">
    <property type="entry name" value="alpha/beta-Hydrolases"/>
    <property type="match status" value="1"/>
</dbReference>
<evidence type="ECO:0000256" key="2">
    <source>
        <dbReference type="ARBA" id="ARBA00022670"/>
    </source>
</evidence>
<dbReference type="InterPro" id="IPR029058">
    <property type="entry name" value="AB_hydrolase_fold"/>
</dbReference>
<protein>
    <submittedName>
        <fullName evidence="7">Lysosomal Pro-X carboxypeptidase</fullName>
    </submittedName>
</protein>
<keyword evidence="2" id="KW-0645">Protease</keyword>
<evidence type="ECO:0000256" key="6">
    <source>
        <dbReference type="SAM" id="SignalP"/>
    </source>
</evidence>
<dbReference type="GO" id="GO:0006508">
    <property type="term" value="P:proteolysis"/>
    <property type="evidence" value="ECO:0007669"/>
    <property type="project" value="UniProtKB-KW"/>
</dbReference>
<evidence type="ECO:0000256" key="1">
    <source>
        <dbReference type="ARBA" id="ARBA00011079"/>
    </source>
</evidence>
<comment type="similarity">
    <text evidence="1">Belongs to the peptidase S28 family.</text>
</comment>
<keyword evidence="5" id="KW-0325">Glycoprotein</keyword>
<evidence type="ECO:0000313" key="8">
    <source>
        <dbReference type="Proteomes" id="UP000247498"/>
    </source>
</evidence>
<dbReference type="Pfam" id="PF05577">
    <property type="entry name" value="Peptidase_S28"/>
    <property type="match status" value="2"/>
</dbReference>
<feature type="signal peptide" evidence="6">
    <location>
        <begin position="1"/>
        <end position="26"/>
    </location>
</feature>
<evidence type="ECO:0000256" key="4">
    <source>
        <dbReference type="ARBA" id="ARBA00022801"/>
    </source>
</evidence>
<dbReference type="AlphaFoldDB" id="A0A2V0PLF3"/>
<dbReference type="InParanoid" id="A0A2V0PLF3"/>
<dbReference type="GO" id="GO:0004180">
    <property type="term" value="F:carboxypeptidase activity"/>
    <property type="evidence" value="ECO:0007669"/>
    <property type="project" value="UniProtKB-KW"/>
</dbReference>
<dbReference type="GO" id="GO:0008239">
    <property type="term" value="F:dipeptidyl-peptidase activity"/>
    <property type="evidence" value="ECO:0007669"/>
    <property type="project" value="TreeGrafter"/>
</dbReference>
<feature type="chain" id="PRO_5016042394" evidence="6">
    <location>
        <begin position="27"/>
        <end position="562"/>
    </location>
</feature>
<dbReference type="EMBL" id="BDRX01000217">
    <property type="protein sequence ID" value="GBG00380.1"/>
    <property type="molecule type" value="Genomic_DNA"/>
</dbReference>
<keyword evidence="4" id="KW-0378">Hydrolase</keyword>
<comment type="caution">
    <text evidence="7">The sequence shown here is derived from an EMBL/GenBank/DDBJ whole genome shotgun (WGS) entry which is preliminary data.</text>
</comment>
<reference evidence="7 8" key="1">
    <citation type="journal article" date="2018" name="Sci. Rep.">
        <title>Raphidocelis subcapitata (=Pseudokirchneriella subcapitata) provides an insight into genome evolution and environmental adaptations in the Sphaeropleales.</title>
        <authorList>
            <person name="Suzuki S."/>
            <person name="Yamaguchi H."/>
            <person name="Nakajima N."/>
            <person name="Kawachi M."/>
        </authorList>
    </citation>
    <scope>NUCLEOTIDE SEQUENCE [LARGE SCALE GENOMIC DNA]</scope>
    <source>
        <strain evidence="7 8">NIES-35</strain>
    </source>
</reference>
<dbReference type="InterPro" id="IPR008758">
    <property type="entry name" value="Peptidase_S28"/>
</dbReference>
<dbReference type="PANTHER" id="PTHR11010">
    <property type="entry name" value="PROTEASE S28 PRO-X CARBOXYPEPTIDASE-RELATED"/>
    <property type="match status" value="1"/>
</dbReference>
<keyword evidence="8" id="KW-1185">Reference proteome</keyword>